<name>A0A1F6UW58_9PROT</name>
<dbReference type="CDD" id="cd08946">
    <property type="entry name" value="SDR_e"/>
    <property type="match status" value="1"/>
</dbReference>
<dbReference type="Pfam" id="PF01370">
    <property type="entry name" value="Epimerase"/>
    <property type="match status" value="1"/>
</dbReference>
<reference evidence="2 3" key="1">
    <citation type="journal article" date="2016" name="Nat. Commun.">
        <title>Thousands of microbial genomes shed light on interconnected biogeochemical processes in an aquifer system.</title>
        <authorList>
            <person name="Anantharaman K."/>
            <person name="Brown C.T."/>
            <person name="Hug L.A."/>
            <person name="Sharon I."/>
            <person name="Castelle C.J."/>
            <person name="Probst A.J."/>
            <person name="Thomas B.C."/>
            <person name="Singh A."/>
            <person name="Wilkins M.J."/>
            <person name="Karaoz U."/>
            <person name="Brodie E.L."/>
            <person name="Williams K.H."/>
            <person name="Hubbard S.S."/>
            <person name="Banfield J.F."/>
        </authorList>
    </citation>
    <scope>NUCLEOTIDE SEQUENCE [LARGE SCALE GENOMIC DNA]</scope>
</reference>
<dbReference type="EMBL" id="MFSP01000191">
    <property type="protein sequence ID" value="OGI61645.1"/>
    <property type="molecule type" value="Genomic_DNA"/>
</dbReference>
<dbReference type="SUPFAM" id="SSF51735">
    <property type="entry name" value="NAD(P)-binding Rossmann-fold domains"/>
    <property type="match status" value="1"/>
</dbReference>
<dbReference type="Gene3D" id="3.40.50.720">
    <property type="entry name" value="NAD(P)-binding Rossmann-like Domain"/>
    <property type="match status" value="1"/>
</dbReference>
<dbReference type="PANTHER" id="PTHR43245:SF23">
    <property type="entry name" value="NAD(P)-BINDING DOMAIN-CONTAINING PROTEIN"/>
    <property type="match status" value="1"/>
</dbReference>
<feature type="domain" description="NAD-dependent epimerase/dehydratase" evidence="1">
    <location>
        <begin position="3"/>
        <end position="231"/>
    </location>
</feature>
<dbReference type="PANTHER" id="PTHR43245">
    <property type="entry name" value="BIFUNCTIONAL POLYMYXIN RESISTANCE PROTEIN ARNA"/>
    <property type="match status" value="1"/>
</dbReference>
<protein>
    <submittedName>
        <fullName evidence="2">NAD-dependent epimerase</fullName>
    </submittedName>
</protein>
<comment type="caution">
    <text evidence="2">The sequence shown here is derived from an EMBL/GenBank/DDBJ whole genome shotgun (WGS) entry which is preliminary data.</text>
</comment>
<sequence length="356" mass="39132">MKVLITGNMGYIGPRVGARLRASFPQATLIGLDIGYFAHCLTGAETLPERIYDQQLFADVRQVSVETFRGVDAVVHLAAISNDPMGNTFEDVTDEINFKSSVRVARLAREAGVRRFIFASSCSMYGAAEGAPRKEADAINPLTAYARSKVATEQALPELAGENFIVTSLRFATACGMSERLRLDLVLNDFVAAAIVSKKITILSDGTPWRPLIHVDDMARAIEWGVTRTRENGGTFIAVNAGSDAWNYQVKDLALAVAQAIPGIDVSINQDAQPDKRSYRVNFSLFKELAPRFQPQVNLHAAIVGLKKGLERMEFRETNFRDSRYMRLKVLTDLRQSGLINESLEWSAGSAVAQVA</sequence>
<dbReference type="InterPro" id="IPR050177">
    <property type="entry name" value="Lipid_A_modif_metabolic_enz"/>
</dbReference>
<evidence type="ECO:0000259" key="1">
    <source>
        <dbReference type="Pfam" id="PF01370"/>
    </source>
</evidence>
<proteinExistence type="predicted"/>
<accession>A0A1F6UW58</accession>
<dbReference type="InterPro" id="IPR036291">
    <property type="entry name" value="NAD(P)-bd_dom_sf"/>
</dbReference>
<dbReference type="Proteomes" id="UP000179076">
    <property type="component" value="Unassembled WGS sequence"/>
</dbReference>
<evidence type="ECO:0000313" key="2">
    <source>
        <dbReference type="EMBL" id="OGI61645.1"/>
    </source>
</evidence>
<gene>
    <name evidence="2" type="ORF">A2W18_15135</name>
</gene>
<dbReference type="InterPro" id="IPR001509">
    <property type="entry name" value="Epimerase_deHydtase"/>
</dbReference>
<dbReference type="AlphaFoldDB" id="A0A1F6UW58"/>
<evidence type="ECO:0000313" key="3">
    <source>
        <dbReference type="Proteomes" id="UP000179076"/>
    </source>
</evidence>
<organism evidence="2 3">
    <name type="scientific">Candidatus Muproteobacteria bacterium RBG_16_60_9</name>
    <dbReference type="NCBI Taxonomy" id="1817755"/>
    <lineage>
        <taxon>Bacteria</taxon>
        <taxon>Pseudomonadati</taxon>
        <taxon>Pseudomonadota</taxon>
        <taxon>Candidatus Muproteobacteria</taxon>
    </lineage>
</organism>